<dbReference type="EMBL" id="CAQN01000415">
    <property type="protein sequence ID" value="CCQ66359.1"/>
    <property type="molecule type" value="Genomic_DNA"/>
</dbReference>
<dbReference type="AlphaFoldDB" id="T2JMW9"/>
<sequence length="41" mass="5010">MTWYFYRCVCCGRWVSMRKGEEPRKLFDLPFLPLNLNNPLD</sequence>
<comment type="caution">
    <text evidence="1">The sequence shown here is derived from an EMBL/GenBank/DDBJ whole genome shotgun (WGS) entry which is preliminary data.</text>
</comment>
<reference evidence="1 2" key="1">
    <citation type="submission" date="2013-01" db="EMBL/GenBank/DDBJ databases">
        <authorList>
            <person name="Bench S."/>
        </authorList>
    </citation>
    <scope>NUCLEOTIDE SEQUENCE [LARGE SCALE GENOMIC DNA]</scope>
    <source>
        <strain evidence="1 2">WH 0402</strain>
    </source>
</reference>
<evidence type="ECO:0000313" key="1">
    <source>
        <dbReference type="EMBL" id="CCQ66359.1"/>
    </source>
</evidence>
<organism evidence="1 2">
    <name type="scientific">Crocosphaera watsonii WH 0402</name>
    <dbReference type="NCBI Taxonomy" id="1284629"/>
    <lineage>
        <taxon>Bacteria</taxon>
        <taxon>Bacillati</taxon>
        <taxon>Cyanobacteriota</taxon>
        <taxon>Cyanophyceae</taxon>
        <taxon>Oscillatoriophycideae</taxon>
        <taxon>Chroococcales</taxon>
        <taxon>Aphanothecaceae</taxon>
        <taxon>Crocosphaera</taxon>
    </lineage>
</organism>
<proteinExistence type="predicted"/>
<gene>
    <name evidence="1" type="ORF">CWATWH0402_5210</name>
</gene>
<reference evidence="1 2" key="2">
    <citation type="submission" date="2013-09" db="EMBL/GenBank/DDBJ databases">
        <title>Whole genome comparison of six Crocosphaera watsonii strains with differing phenotypes.</title>
        <authorList>
            <person name="Bench S.R."/>
            <person name="Heller P."/>
            <person name="Frank I."/>
            <person name="Arciniega M."/>
            <person name="Shilova I.N."/>
            <person name="Zehr J.P."/>
        </authorList>
    </citation>
    <scope>NUCLEOTIDE SEQUENCE [LARGE SCALE GENOMIC DNA]</scope>
    <source>
        <strain evidence="1 2">WH 0402</strain>
    </source>
</reference>
<name>T2JMW9_CROWT</name>
<dbReference type="Proteomes" id="UP000018130">
    <property type="component" value="Unassembled WGS sequence"/>
</dbReference>
<protein>
    <submittedName>
        <fullName evidence="1">Uncharacterized protein</fullName>
    </submittedName>
</protein>
<evidence type="ECO:0000313" key="2">
    <source>
        <dbReference type="Proteomes" id="UP000018130"/>
    </source>
</evidence>
<accession>T2JMW9</accession>